<feature type="region of interest" description="Disordered" evidence="2">
    <location>
        <begin position="906"/>
        <end position="932"/>
    </location>
</feature>
<dbReference type="EMBL" id="LSRX01001601">
    <property type="protein sequence ID" value="OLP78514.1"/>
    <property type="molecule type" value="Genomic_DNA"/>
</dbReference>
<feature type="compositionally biased region" description="Polar residues" evidence="2">
    <location>
        <begin position="332"/>
        <end position="344"/>
    </location>
</feature>
<feature type="transmembrane region" description="Helical" evidence="3">
    <location>
        <begin position="944"/>
        <end position="971"/>
    </location>
</feature>
<evidence type="ECO:0000256" key="2">
    <source>
        <dbReference type="SAM" id="MobiDB-lite"/>
    </source>
</evidence>
<name>A0A1Q9C6G0_SYMMI</name>
<gene>
    <name evidence="4" type="ORF">AK812_SmicGene41294</name>
</gene>
<proteinExistence type="predicted"/>
<comment type="caution">
    <text evidence="4">The sequence shown here is derived from an EMBL/GenBank/DDBJ whole genome shotgun (WGS) entry which is preliminary data.</text>
</comment>
<organism evidence="4 5">
    <name type="scientific">Symbiodinium microadriaticum</name>
    <name type="common">Dinoflagellate</name>
    <name type="synonym">Zooxanthella microadriatica</name>
    <dbReference type="NCBI Taxonomy" id="2951"/>
    <lineage>
        <taxon>Eukaryota</taxon>
        <taxon>Sar</taxon>
        <taxon>Alveolata</taxon>
        <taxon>Dinophyceae</taxon>
        <taxon>Suessiales</taxon>
        <taxon>Symbiodiniaceae</taxon>
        <taxon>Symbiodinium</taxon>
    </lineage>
</organism>
<feature type="transmembrane region" description="Helical" evidence="3">
    <location>
        <begin position="871"/>
        <end position="893"/>
    </location>
</feature>
<keyword evidence="5" id="KW-1185">Reference proteome</keyword>
<protein>
    <submittedName>
        <fullName evidence="4">Uncharacterized protein</fullName>
    </submittedName>
</protein>
<feature type="compositionally biased region" description="Low complexity" evidence="2">
    <location>
        <begin position="691"/>
        <end position="704"/>
    </location>
</feature>
<feature type="transmembrane region" description="Helical" evidence="3">
    <location>
        <begin position="977"/>
        <end position="996"/>
    </location>
</feature>
<feature type="compositionally biased region" description="Low complexity" evidence="2">
    <location>
        <begin position="669"/>
        <end position="680"/>
    </location>
</feature>
<dbReference type="OrthoDB" id="415558at2759"/>
<dbReference type="Gene3D" id="3.40.50.300">
    <property type="entry name" value="P-loop containing nucleotide triphosphate hydrolases"/>
    <property type="match status" value="1"/>
</dbReference>
<keyword evidence="3" id="KW-0472">Membrane</keyword>
<evidence type="ECO:0000256" key="1">
    <source>
        <dbReference type="SAM" id="Coils"/>
    </source>
</evidence>
<evidence type="ECO:0000313" key="4">
    <source>
        <dbReference type="EMBL" id="OLP78514.1"/>
    </source>
</evidence>
<feature type="coiled-coil region" evidence="1">
    <location>
        <begin position="1424"/>
        <end position="1476"/>
    </location>
</feature>
<keyword evidence="3" id="KW-0812">Transmembrane</keyword>
<feature type="compositionally biased region" description="Acidic residues" evidence="2">
    <location>
        <begin position="197"/>
        <end position="214"/>
    </location>
</feature>
<feature type="compositionally biased region" description="Low complexity" evidence="2">
    <location>
        <begin position="297"/>
        <end position="308"/>
    </location>
</feature>
<feature type="transmembrane region" description="Helical" evidence="3">
    <location>
        <begin position="1168"/>
        <end position="1188"/>
    </location>
</feature>
<feature type="compositionally biased region" description="Basic and acidic residues" evidence="2">
    <location>
        <begin position="276"/>
        <end position="294"/>
    </location>
</feature>
<feature type="region of interest" description="Disordered" evidence="2">
    <location>
        <begin position="1108"/>
        <end position="1128"/>
    </location>
</feature>
<feature type="compositionally biased region" description="Basic and acidic residues" evidence="2">
    <location>
        <begin position="318"/>
        <end position="330"/>
    </location>
</feature>
<keyword evidence="1" id="KW-0175">Coiled coil</keyword>
<feature type="compositionally biased region" description="Low complexity" evidence="2">
    <location>
        <begin position="358"/>
        <end position="371"/>
    </location>
</feature>
<accession>A0A1Q9C6G0</accession>
<dbReference type="Proteomes" id="UP000186817">
    <property type="component" value="Unassembled WGS sequence"/>
</dbReference>
<feature type="region of interest" description="Disordered" evidence="2">
    <location>
        <begin position="575"/>
        <end position="595"/>
    </location>
</feature>
<feature type="region of interest" description="Disordered" evidence="2">
    <location>
        <begin position="716"/>
        <end position="739"/>
    </location>
</feature>
<feature type="region of interest" description="Disordered" evidence="2">
    <location>
        <begin position="630"/>
        <end position="704"/>
    </location>
</feature>
<evidence type="ECO:0000256" key="3">
    <source>
        <dbReference type="SAM" id="Phobius"/>
    </source>
</evidence>
<dbReference type="InterPro" id="IPR027417">
    <property type="entry name" value="P-loop_NTPase"/>
</dbReference>
<sequence length="2226" mass="247627">MRNTGGAPFLNNSNLNKLTDNINGIHYNRDYQDCYINKLLDPRMKVDNRMHNHLTLDIHSDHMTKDWGEIPSLPSNSHHSDHLSKAQCSLNLNTYYLILNQYKCNVYRLLTRAQSEDQGTPEQNMCPGAEDPPPSSSSLGADAAASQCSQEPVQDAPPASNEHGETPSLPPPEPGEDDECIEIIDEDEGDTPAPTIDEGDDDWISDISDTDEEDAGHGSQRVKNKAKKSDVKKLIKLVATTNNDKHLTLIYTNNVIYLNEDWNKASRNRGRQPQGKPHDLRESPPKPVRQENVLRKLSNSSSTQLQLNGTHNMPVHIVDNRPEYMRRDGGNPRTQALGSNQGTPTDGDVLFVQPPHLTTGGSSSSSSTRGRPLQPDIADLETQAEDAIQQERAPRWVIEDASSSMRSSIRIGDVSFDISWHQGAGPPTLPPTIPIAPNVILTARGTAAGAWRGVLWTPQQDETIRHPPRVRHEPSLVAYKTMSTAWRMGPTLSPGVMLTLRPVGDWIAVTRFELSFARTPRFWHVIVEAIADSPSSGGLPLQEGEQFFLEWQGVKREWVRRPRFDGDIERLGGYSVIPPTPQPEPPTATHAPGAYVPPEPYAGKTTVNLGNLGILVFVVYAKGAYPSSTMAASAEGSTPPLQQQNQHQQHGGDAKPKARPPPPPPQNASSGSESETSWPSEDPEPQRAPMEEGTTSATSEYTTTTAEEIIEAGLEGVSFMRRMPRNPTTGPTSPEVASENSVNTTRQQPWLPGSAPQSATEVIQALTKVIHDLLQASFSSQPSEEVTILAYRACNYLTQLQRMSGHADRHKTGGWTENHRGIPQRHLNKELARVEQLLRMAAIRNALDAIDWLDLAVEEGNVAQIEDTLHIAVQLVLLYLLHLLYLFMIQLYVKAMVLGSYYKTKDSEEAGPAEPDTTQIEMSGEATPDSQAVDRPCDVKAGPLFFLGAVANIVLKLATTATHGLLAINWLLAGEEAGLSLVASLTVVFIHTYLLVEIALIAHLRAVVIKVARVESVRVKFQHITGLPGTPMGKVYLAIHGAAMLVLVVQLRSQKARLMPWLGTAAGVLMWANATLKSVGATEWDELKWTVDSSPVVSATEFLESLTSNTEEQVQGPENDAADAAASVGGDGHRLHVFTMEDEALRRKRQALMCHVFPGSIWCRRLHAWLVSFFALQCALLPMALVVYCATRVPRLQAIEVSGGSLHPNFRPKKGNQYYILPQEGWEHLVMRFELGQGQASTFGFHCKTQNWQLEEQELSEQLRLKVEVPLIKFGTCALWLQGLRANVYTFTLLSLEDLHAHTVPEAHVMPFQAFSVGKRQYKAQMLQTDASDFQLALTVVAPYDSEFISMKYEGSLCHSEGSCVSANVSSDPTDSREILAKINTSEAHAELVLTMQLVPKSKLTDVTCNYTVQVDVLDVKGELQRLVQQISVLQAQKETSQDLESALEANRDAVVQNLTGQLELAIKKRNELLERAYHMQPVNGALPGTLNILAVGLTGTGKSELCLWMTRSSNCSSSDSMESHTSEVVLATSNPFGDAKMKPMIEWIDTPGRGDTRGSDRDKELWNETMELILKRDSGQKIDRIVWVINAASQRGTAARELMFRELRRSFGVHLFQHLSIVLNYLPHSPNKSAYQGAMARQRHKFTQWFLKLEDEMFHWPEELREGIEQELNNVQMYGVSINPAYLKEVPRNLPLSAPYLEWFQPFSHPAGLSELLKLYEDVRAEHKKKAPLTLRNRYPRIGFGVMESAESSRSVTCRWVPPHEETISDFQWELVVHLRGRNFLNQDRAVLIPPAAECGDPEATGWGEWRSKVVAAVPGNRSSSEALYRWLLPEPLKKEIRLCFCETPACNQSWRFGQKQDLSLSEPEPCVQQIPLPEIPWKEAAELLGAGPAPTTTRDFWKMISLLQARESGGFYGHAQDNGQVYFGMWHHPQFIKMDCNTMTAQILGIYEAYKRFGWQGVAYTNHTVYMAPHHEKSLLRIDVATATATFHRISLEGLTGRYGGISVAKGRLYLIPMSSDTNLLVVDLATMKVIHNEPIEQGQGWSESLIFRNMLIAAPDVGSSFLLMDLDTYNFSTADVSFVYRKSRTRPHEAHRHVVEADGKVYSTPCKAHSILILDALHSPNPTVRHKNTDALDSSTECKWSKPTRFGRYLVAAPYFPKVLLMFHLDTEEVYGLPVVPPWSYSDGNEWKYAGAVACGSRLLLYPDGEEQFLAMNASIFNG</sequence>
<feature type="compositionally biased region" description="Acidic residues" evidence="2">
    <location>
        <begin position="174"/>
        <end position="190"/>
    </location>
</feature>
<evidence type="ECO:0000313" key="5">
    <source>
        <dbReference type="Proteomes" id="UP000186817"/>
    </source>
</evidence>
<feature type="region of interest" description="Disordered" evidence="2">
    <location>
        <begin position="266"/>
        <end position="374"/>
    </location>
</feature>
<keyword evidence="3" id="KW-1133">Transmembrane helix</keyword>
<reference evidence="4 5" key="1">
    <citation type="submission" date="2016-02" db="EMBL/GenBank/DDBJ databases">
        <title>Genome analysis of coral dinoflagellate symbionts highlights evolutionary adaptations to a symbiotic lifestyle.</title>
        <authorList>
            <person name="Aranda M."/>
            <person name="Li Y."/>
            <person name="Liew Y.J."/>
            <person name="Baumgarten S."/>
            <person name="Simakov O."/>
            <person name="Wilson M."/>
            <person name="Piel J."/>
            <person name="Ashoor H."/>
            <person name="Bougouffa S."/>
            <person name="Bajic V.B."/>
            <person name="Ryu T."/>
            <person name="Ravasi T."/>
            <person name="Bayer T."/>
            <person name="Micklem G."/>
            <person name="Kim H."/>
            <person name="Bhak J."/>
            <person name="Lajeunesse T.C."/>
            <person name="Voolstra C.R."/>
        </authorList>
    </citation>
    <scope>NUCLEOTIDE SEQUENCE [LARGE SCALE GENOMIC DNA]</scope>
    <source>
        <strain evidence="4 5">CCMP2467</strain>
    </source>
</reference>
<feature type="region of interest" description="Disordered" evidence="2">
    <location>
        <begin position="115"/>
        <end position="230"/>
    </location>
</feature>
<dbReference type="SUPFAM" id="SSF52540">
    <property type="entry name" value="P-loop containing nucleoside triphosphate hydrolases"/>
    <property type="match status" value="1"/>
</dbReference>
<feature type="compositionally biased region" description="Polar residues" evidence="2">
    <location>
        <begin position="630"/>
        <end position="641"/>
    </location>
</feature>